<evidence type="ECO:0000256" key="3">
    <source>
        <dbReference type="ARBA" id="ARBA00022801"/>
    </source>
</evidence>
<gene>
    <name evidence="8" type="ORF">BEMITA_LOCUS5476</name>
</gene>
<dbReference type="CDD" id="cd01085">
    <property type="entry name" value="APP"/>
    <property type="match status" value="1"/>
</dbReference>
<dbReference type="Pfam" id="PF01321">
    <property type="entry name" value="Creatinase_N"/>
    <property type="match status" value="1"/>
</dbReference>
<proteinExistence type="inferred from homology"/>
<dbReference type="AlphaFoldDB" id="A0A9P0A9U9"/>
<comment type="similarity">
    <text evidence="1">Belongs to the peptidase M24B family.</text>
</comment>
<dbReference type="InterPro" id="IPR036005">
    <property type="entry name" value="Creatinase/aminopeptidase-like"/>
</dbReference>
<dbReference type="InterPro" id="IPR029149">
    <property type="entry name" value="Creatin/AminoP/Spt16_N"/>
</dbReference>
<dbReference type="Pfam" id="PF16188">
    <property type="entry name" value="Peptidase_M24_C"/>
    <property type="match status" value="1"/>
</dbReference>
<dbReference type="GO" id="GO:0005737">
    <property type="term" value="C:cytoplasm"/>
    <property type="evidence" value="ECO:0007669"/>
    <property type="project" value="UniProtKB-ARBA"/>
</dbReference>
<dbReference type="Gene3D" id="3.90.230.10">
    <property type="entry name" value="Creatinase/methionine aminopeptidase superfamily"/>
    <property type="match status" value="1"/>
</dbReference>
<evidence type="ECO:0000256" key="2">
    <source>
        <dbReference type="ARBA" id="ARBA00022723"/>
    </source>
</evidence>
<organism evidence="8 9">
    <name type="scientific">Bemisia tabaci</name>
    <name type="common">Sweetpotato whitefly</name>
    <name type="synonym">Aleurodes tabaci</name>
    <dbReference type="NCBI Taxonomy" id="7038"/>
    <lineage>
        <taxon>Eukaryota</taxon>
        <taxon>Metazoa</taxon>
        <taxon>Ecdysozoa</taxon>
        <taxon>Arthropoda</taxon>
        <taxon>Hexapoda</taxon>
        <taxon>Insecta</taxon>
        <taxon>Pterygota</taxon>
        <taxon>Neoptera</taxon>
        <taxon>Paraneoptera</taxon>
        <taxon>Hemiptera</taxon>
        <taxon>Sternorrhyncha</taxon>
        <taxon>Aleyrodoidea</taxon>
        <taxon>Aleyrodidae</taxon>
        <taxon>Aleyrodinae</taxon>
        <taxon>Bemisia</taxon>
    </lineage>
</organism>
<dbReference type="FunFam" id="3.90.230.10:FF:000009">
    <property type="entry name" value="xaa-Pro aminopeptidase 2"/>
    <property type="match status" value="1"/>
</dbReference>
<dbReference type="InterPro" id="IPR050422">
    <property type="entry name" value="X-Pro_aminopeptidase_P"/>
</dbReference>
<feature type="chain" id="PRO_5040195675" description="Xaa-Pro aminopeptidase 1" evidence="4">
    <location>
        <begin position="21"/>
        <end position="706"/>
    </location>
</feature>
<feature type="domain" description="Peptidase M24 C-terminal" evidence="7">
    <location>
        <begin position="604"/>
        <end position="666"/>
    </location>
</feature>
<evidence type="ECO:0000313" key="9">
    <source>
        <dbReference type="Proteomes" id="UP001152759"/>
    </source>
</evidence>
<name>A0A9P0A9U9_BEMTA</name>
<dbReference type="GO" id="GO:0046872">
    <property type="term" value="F:metal ion binding"/>
    <property type="evidence" value="ECO:0007669"/>
    <property type="project" value="UniProtKB-KW"/>
</dbReference>
<dbReference type="InterPro" id="IPR032416">
    <property type="entry name" value="Peptidase_M24_C"/>
</dbReference>
<dbReference type="KEGG" id="btab:109044287"/>
<dbReference type="PANTHER" id="PTHR43763:SF6">
    <property type="entry name" value="XAA-PRO AMINOPEPTIDASE 1"/>
    <property type="match status" value="1"/>
</dbReference>
<dbReference type="SUPFAM" id="SSF55920">
    <property type="entry name" value="Creatinase/aminopeptidase"/>
    <property type="match status" value="1"/>
</dbReference>
<evidence type="ECO:0000259" key="6">
    <source>
        <dbReference type="Pfam" id="PF01321"/>
    </source>
</evidence>
<sequence>MGRKLCSFLCISVILPLVLSRDLESGFPYADATNRLLCPPNKDEPQPPNRVNSTDALKNLRKLMVNWLALQAPLIDAYIVTTHNAHQSEFVPEYDRRLKHLSGFSGSEGLAIVTNTKAALWVNGLYHTQADQELSCEWLLMRHGNPNVPTPEDWLIDELRPKTVIGADPHLIPNALWESWERKLYNASIELKAIPNNLIDQFWTKTAFPSYEAYNVPLNYTGATWQTKVGRVRREMEKLGCDVMIVTAIEEIAWLLNIRGYDNEFSPYLRAYVILTKDKIHLFADEQSLTPAVHRNLHTSHCVNAFCVRVKPYESIFEHIRTDSQAWTRVLLPSESVFSPGASRAIVSAVRSDKRLLAVSPIIAMKAEKNEVERAGMKRAHVRDAAAICDFMAFVTRTMQQDLDTDHETWDELKMVRELNRFRREENLTRGISFPTIVAFGPHSAIPHYVPSNLTNVQVDKSNMLLIDSGGHYYDGTTDVTRTFHLGTPTEEQITAYTRVLMGLIDLSAAPFPKDSSPQSLDSIARAPIWEMAADYPHGTGHGIGTFNSIHESPLLISGHITEKFMFKEGHFVSIEPGYYRDGKFGVRLENIVEIVKSNISEAFLAFHTVTLVPFEQKLIDVNKLDCKQKVWLNHYNHRIRHEVGGLLNEQMRRGYEWLLVNTRHIPINSCETISTHSMANLSRPSVCLVATLILCLFYYLNSYSN</sequence>
<keyword evidence="4" id="KW-0732">Signal</keyword>
<dbReference type="Pfam" id="PF16189">
    <property type="entry name" value="Creatinase_N_2"/>
    <property type="match status" value="1"/>
</dbReference>
<dbReference type="Proteomes" id="UP001152759">
    <property type="component" value="Chromosome 3"/>
</dbReference>
<protein>
    <recommendedName>
        <fullName evidence="10">Xaa-Pro aminopeptidase 1</fullName>
    </recommendedName>
</protein>
<dbReference type="InterPro" id="IPR000994">
    <property type="entry name" value="Pept_M24"/>
</dbReference>
<accession>A0A9P0A9U9</accession>
<keyword evidence="9" id="KW-1185">Reference proteome</keyword>
<feature type="domain" description="Creatinase N-terminal" evidence="6">
    <location>
        <begin position="75"/>
        <end position="187"/>
    </location>
</feature>
<feature type="signal peptide" evidence="4">
    <location>
        <begin position="1"/>
        <end position="20"/>
    </location>
</feature>
<keyword evidence="2" id="KW-0479">Metal-binding</keyword>
<evidence type="ECO:0000313" key="8">
    <source>
        <dbReference type="EMBL" id="CAH0386347.1"/>
    </source>
</evidence>
<evidence type="ECO:0000259" key="5">
    <source>
        <dbReference type="Pfam" id="PF00557"/>
    </source>
</evidence>
<evidence type="ECO:0000259" key="7">
    <source>
        <dbReference type="Pfam" id="PF16188"/>
    </source>
</evidence>
<evidence type="ECO:0000256" key="1">
    <source>
        <dbReference type="ARBA" id="ARBA00008766"/>
    </source>
</evidence>
<dbReference type="GO" id="GO:0070006">
    <property type="term" value="F:metalloaminopeptidase activity"/>
    <property type="evidence" value="ECO:0007669"/>
    <property type="project" value="InterPro"/>
</dbReference>
<evidence type="ECO:0008006" key="10">
    <source>
        <dbReference type="Google" id="ProtNLM"/>
    </source>
</evidence>
<keyword evidence="3" id="KW-0378">Hydrolase</keyword>
<dbReference type="Pfam" id="PF00557">
    <property type="entry name" value="Peptidase_M24"/>
    <property type="match status" value="1"/>
</dbReference>
<reference evidence="8" key="1">
    <citation type="submission" date="2021-12" db="EMBL/GenBank/DDBJ databases">
        <authorList>
            <person name="King R."/>
        </authorList>
    </citation>
    <scope>NUCLEOTIDE SEQUENCE</scope>
</reference>
<dbReference type="InterPro" id="IPR000587">
    <property type="entry name" value="Creatinase_N"/>
</dbReference>
<evidence type="ECO:0000256" key="4">
    <source>
        <dbReference type="SAM" id="SignalP"/>
    </source>
</evidence>
<dbReference type="SUPFAM" id="SSF53092">
    <property type="entry name" value="Creatinase/prolidase N-terminal domain"/>
    <property type="match status" value="2"/>
</dbReference>
<dbReference type="PANTHER" id="PTHR43763">
    <property type="entry name" value="XAA-PRO AMINOPEPTIDASE 1"/>
    <property type="match status" value="1"/>
</dbReference>
<dbReference type="EMBL" id="OU963864">
    <property type="protein sequence ID" value="CAH0386347.1"/>
    <property type="molecule type" value="Genomic_DNA"/>
</dbReference>
<feature type="domain" description="Peptidase M24" evidence="5">
    <location>
        <begin position="376"/>
        <end position="595"/>
    </location>
</feature>
<dbReference type="InterPro" id="IPR033740">
    <property type="entry name" value="Pept_M24B"/>
</dbReference>
<dbReference type="FunFam" id="3.40.350.10:FF:000003">
    <property type="entry name" value="Xaa-pro aminopeptidase P"/>
    <property type="match status" value="1"/>
</dbReference>
<dbReference type="Gene3D" id="3.40.350.10">
    <property type="entry name" value="Creatinase/prolidase N-terminal domain"/>
    <property type="match status" value="2"/>
</dbReference>